<keyword evidence="2" id="KW-1003">Cell membrane</keyword>
<dbReference type="STRING" id="754436.JCM19237_6661"/>
<evidence type="ECO:0000313" key="7">
    <source>
        <dbReference type="EMBL" id="GAL03767.1"/>
    </source>
</evidence>
<evidence type="ECO:0000256" key="5">
    <source>
        <dbReference type="ARBA" id="ARBA00023136"/>
    </source>
</evidence>
<gene>
    <name evidence="7" type="ORF">JCM19237_6661</name>
</gene>
<comment type="subcellular location">
    <subcellularLocation>
        <location evidence="1">Cell inner membrane</location>
    </subcellularLocation>
</comment>
<reference evidence="7 8" key="1">
    <citation type="journal article" date="2014" name="Genome Announc.">
        <title>Draft Genome Sequences of Two Vibrionaceae Species, Vibrio ponticus C121 and Photobacterium aphoticum C119, Isolated as Coral Reef Microbiota.</title>
        <authorList>
            <person name="Al-saari N."/>
            <person name="Meirelles P.M."/>
            <person name="Mino S."/>
            <person name="Suda W."/>
            <person name="Oshima K."/>
            <person name="Hattori M."/>
            <person name="Ohkuma M."/>
            <person name="Thompson F.L."/>
            <person name="Gomez-Gil B."/>
            <person name="Sawabe T."/>
            <person name="Sawabe T."/>
        </authorList>
    </citation>
    <scope>NUCLEOTIDE SEQUENCE [LARGE SCALE GENOMIC DNA]</scope>
    <source>
        <strain evidence="7 8">JCM 19237</strain>
    </source>
</reference>
<dbReference type="GO" id="GO:0016746">
    <property type="term" value="F:acyltransferase activity"/>
    <property type="evidence" value="ECO:0007669"/>
    <property type="project" value="UniProtKB-KW"/>
</dbReference>
<keyword evidence="4 7" id="KW-0808">Transferase</keyword>
<dbReference type="PANTHER" id="PTHR30606:SF9">
    <property type="entry name" value="LIPID A BIOSYNTHESIS LAUROYLTRANSFERASE"/>
    <property type="match status" value="1"/>
</dbReference>
<evidence type="ECO:0000256" key="4">
    <source>
        <dbReference type="ARBA" id="ARBA00022679"/>
    </source>
</evidence>
<evidence type="ECO:0000313" key="8">
    <source>
        <dbReference type="Proteomes" id="UP000029227"/>
    </source>
</evidence>
<proteinExistence type="predicted"/>
<evidence type="ECO:0000256" key="6">
    <source>
        <dbReference type="ARBA" id="ARBA00023315"/>
    </source>
</evidence>
<dbReference type="Proteomes" id="UP000029227">
    <property type="component" value="Unassembled WGS sequence"/>
</dbReference>
<keyword evidence="5" id="KW-0472">Membrane</keyword>
<keyword evidence="3" id="KW-0997">Cell inner membrane</keyword>
<name>A0A090R821_9GAMM</name>
<accession>A0A090R821</accession>
<dbReference type="InterPro" id="IPR004960">
    <property type="entry name" value="LipA_acyltrans"/>
</dbReference>
<evidence type="ECO:0000256" key="1">
    <source>
        <dbReference type="ARBA" id="ARBA00004533"/>
    </source>
</evidence>
<dbReference type="GO" id="GO:0009247">
    <property type="term" value="P:glycolipid biosynthetic process"/>
    <property type="evidence" value="ECO:0007669"/>
    <property type="project" value="UniProtKB-ARBA"/>
</dbReference>
<evidence type="ECO:0000256" key="2">
    <source>
        <dbReference type="ARBA" id="ARBA00022475"/>
    </source>
</evidence>
<comment type="caution">
    <text evidence="7">The sequence shown here is derived from an EMBL/GenBank/DDBJ whole genome shotgun (WGS) entry which is preliminary data.</text>
</comment>
<sequence>MFPPLDKFPHHDPDAAAAYVNKAVERSIMEAPEQYMWLHRRFKTRPEGEPSLYK</sequence>
<organism evidence="7 8">
    <name type="scientific">Photobacterium aphoticum</name>
    <dbReference type="NCBI Taxonomy" id="754436"/>
    <lineage>
        <taxon>Bacteria</taxon>
        <taxon>Pseudomonadati</taxon>
        <taxon>Pseudomonadota</taxon>
        <taxon>Gammaproteobacteria</taxon>
        <taxon>Vibrionales</taxon>
        <taxon>Vibrionaceae</taxon>
        <taxon>Photobacterium</taxon>
    </lineage>
</organism>
<dbReference type="PANTHER" id="PTHR30606">
    <property type="entry name" value="LIPID A BIOSYNTHESIS LAUROYL ACYLTRANSFERASE"/>
    <property type="match status" value="1"/>
</dbReference>
<protein>
    <submittedName>
        <fullName evidence="7">Lipid A biosynthesis lauroyl acyltransferase</fullName>
    </submittedName>
</protein>
<dbReference type="eggNOG" id="COG1560">
    <property type="taxonomic scope" value="Bacteria"/>
</dbReference>
<dbReference type="Pfam" id="PF03279">
    <property type="entry name" value="Lip_A_acyltrans"/>
    <property type="match status" value="1"/>
</dbReference>
<dbReference type="EMBL" id="BBMN01000002">
    <property type="protein sequence ID" value="GAL03767.1"/>
    <property type="molecule type" value="Genomic_DNA"/>
</dbReference>
<keyword evidence="6 7" id="KW-0012">Acyltransferase</keyword>
<evidence type="ECO:0000256" key="3">
    <source>
        <dbReference type="ARBA" id="ARBA00022519"/>
    </source>
</evidence>
<dbReference type="GO" id="GO:0005886">
    <property type="term" value="C:plasma membrane"/>
    <property type="evidence" value="ECO:0007669"/>
    <property type="project" value="UniProtKB-SubCell"/>
</dbReference>
<dbReference type="AlphaFoldDB" id="A0A090R821"/>